<comment type="function">
    <text evidence="5">Subunit of the V1 complex of vacuolar(H+)-ATPase (V-ATPase), a multisubunit enzyme composed of a peripheral complex (V1) that hydrolyzes ATP and a membrane integral complex (V0) that translocates protons. V-ATPase is responsible for acidifying and maintaining the pH of intracellular compartments and in some cell types, is targeted to the plasma membrane, where it is responsible for acidifying the extracellular environment.</text>
</comment>
<comment type="similarity">
    <text evidence="1 5">Belongs to the V-ATPase G subunit family.</text>
</comment>
<evidence type="ECO:0000256" key="2">
    <source>
        <dbReference type="ARBA" id="ARBA00022448"/>
    </source>
</evidence>
<evidence type="ECO:0000313" key="7">
    <source>
        <dbReference type="Proteomes" id="UP001165065"/>
    </source>
</evidence>
<keyword evidence="7" id="KW-1185">Reference proteome</keyword>
<dbReference type="EMBL" id="BRYA01000157">
    <property type="protein sequence ID" value="GMI41758.1"/>
    <property type="molecule type" value="Genomic_DNA"/>
</dbReference>
<evidence type="ECO:0000256" key="3">
    <source>
        <dbReference type="ARBA" id="ARBA00022781"/>
    </source>
</evidence>
<dbReference type="OrthoDB" id="250802at2759"/>
<dbReference type="GO" id="GO:0016887">
    <property type="term" value="F:ATP hydrolysis activity"/>
    <property type="evidence" value="ECO:0007669"/>
    <property type="project" value="TreeGrafter"/>
</dbReference>
<dbReference type="Gene3D" id="1.20.5.2950">
    <property type="match status" value="1"/>
</dbReference>
<dbReference type="GO" id="GO:0046961">
    <property type="term" value="F:proton-transporting ATPase activity, rotational mechanism"/>
    <property type="evidence" value="ECO:0007669"/>
    <property type="project" value="InterPro"/>
</dbReference>
<dbReference type="Proteomes" id="UP001165065">
    <property type="component" value="Unassembled WGS sequence"/>
</dbReference>
<comment type="caution">
    <text evidence="6">The sequence shown here is derived from an EMBL/GenBank/DDBJ whole genome shotgun (WGS) entry which is preliminary data.</text>
</comment>
<evidence type="ECO:0000256" key="5">
    <source>
        <dbReference type="RuleBase" id="RU364019"/>
    </source>
</evidence>
<comment type="subunit">
    <text evidence="5">V-ATPase is a heteromultimeric enzyme made up of two complexes: the ATP-hydrolytic V1 complex and the proton translocation V0 complex.</text>
</comment>
<dbReference type="GO" id="GO:0000221">
    <property type="term" value="C:vacuolar proton-transporting V-type ATPase, V1 domain"/>
    <property type="evidence" value="ECO:0007669"/>
    <property type="project" value="TreeGrafter"/>
</dbReference>
<reference evidence="7" key="1">
    <citation type="journal article" date="2023" name="Commun. Biol.">
        <title>Genome analysis of Parmales, the sister group of diatoms, reveals the evolutionary specialization of diatoms from phago-mixotrophs to photoautotrophs.</title>
        <authorList>
            <person name="Ban H."/>
            <person name="Sato S."/>
            <person name="Yoshikawa S."/>
            <person name="Yamada K."/>
            <person name="Nakamura Y."/>
            <person name="Ichinomiya M."/>
            <person name="Sato N."/>
            <person name="Blanc-Mathieu R."/>
            <person name="Endo H."/>
            <person name="Kuwata A."/>
            <person name="Ogata H."/>
        </authorList>
    </citation>
    <scope>NUCLEOTIDE SEQUENCE [LARGE SCALE GENOMIC DNA]</scope>
</reference>
<dbReference type="Pfam" id="PF03179">
    <property type="entry name" value="V-ATPase_G"/>
    <property type="match status" value="1"/>
</dbReference>
<dbReference type="AlphaFoldDB" id="A0A9W7L975"/>
<dbReference type="NCBIfam" id="TIGR01147">
    <property type="entry name" value="V_ATP_synt_G"/>
    <property type="match status" value="1"/>
</dbReference>
<keyword evidence="4 5" id="KW-0406">Ion transport</keyword>
<evidence type="ECO:0000256" key="4">
    <source>
        <dbReference type="ARBA" id="ARBA00023065"/>
    </source>
</evidence>
<proteinExistence type="inferred from homology"/>
<keyword evidence="3 5" id="KW-0375">Hydrogen ion transport</keyword>
<sequence>MNSNAGIQELMAAEQKASQIVAEARLGRGDRLKQAKESAASTIASYRSSKELEFQSSALNLGDSNSTSSLLLQGQTKADMEKMKKEYEGNSGKALQVLLSKCCEVDLTVSKARIRSAQKAAM</sequence>
<evidence type="ECO:0000313" key="6">
    <source>
        <dbReference type="EMBL" id="GMI41758.1"/>
    </source>
</evidence>
<evidence type="ECO:0000256" key="1">
    <source>
        <dbReference type="ARBA" id="ARBA00010066"/>
    </source>
</evidence>
<name>A0A9W7L975_9STRA</name>
<dbReference type="PANTHER" id="PTHR12713">
    <property type="entry name" value="VACUOLAR ATP SYNTHASE SUBUNIT G"/>
    <property type="match status" value="1"/>
</dbReference>
<gene>
    <name evidence="6" type="ORF">TrCOL_g9117</name>
</gene>
<dbReference type="PANTHER" id="PTHR12713:SF11">
    <property type="entry name" value="V-TYPE PROTON ATPASE SUBUNIT G"/>
    <property type="match status" value="1"/>
</dbReference>
<organism evidence="6 7">
    <name type="scientific">Triparma columacea</name>
    <dbReference type="NCBI Taxonomy" id="722753"/>
    <lineage>
        <taxon>Eukaryota</taxon>
        <taxon>Sar</taxon>
        <taxon>Stramenopiles</taxon>
        <taxon>Ochrophyta</taxon>
        <taxon>Bolidophyceae</taxon>
        <taxon>Parmales</taxon>
        <taxon>Triparmaceae</taxon>
        <taxon>Triparma</taxon>
    </lineage>
</organism>
<keyword evidence="2 5" id="KW-0813">Transport</keyword>
<protein>
    <recommendedName>
        <fullName evidence="5">V-type proton ATPase subunit G</fullName>
    </recommendedName>
</protein>
<accession>A0A9W7L975</accession>
<dbReference type="InterPro" id="IPR005124">
    <property type="entry name" value="V-ATPase_G"/>
</dbReference>